<comment type="caution">
    <text evidence="2">The sequence shown here is derived from an EMBL/GenBank/DDBJ whole genome shotgun (WGS) entry which is preliminary data.</text>
</comment>
<proteinExistence type="predicted"/>
<evidence type="ECO:0000313" key="3">
    <source>
        <dbReference type="Proteomes" id="UP001234178"/>
    </source>
</evidence>
<sequence length="1735" mass="195722">MPKQGKSDAEWKTRLREYAEGKFKFGQGQRPPKNSRWAKDIGLIEKCPVLCKTKLFGGISACNCGYYNSFTPPHMSTVAVAKTVVRNDTVPALPAIQQPTHFSQSVEVLKAVPTENIQPQVQFVAPDSSSHRSNDYSHRLPIGWLETVDKIDQQWIGQHLFASKVTLVSNLKTWWNPPPIPGPNLKAKPVAEAYFCSRFFLWMPRKMWTFDFKCPACNDSPSLTSKELYNRALQPNPVVLYTDRDCCKADEEKSKFQRLFHRWENLLVRLDSWHLMRRISKACSNESHPLYGIFMSKLSGAIFEWDEKDVNLLRQAKSNELVLAGLRNPSADAVNKSISKTELAKHYKRRTRGRDTTVHLIENLLLSLKNATDTFGVPLVGGEAWSIWKEQVRHVACIQDPEGFQLYTKIGDISKGGILLPVFRCARGTTSRESFHSHLNSFIPGTMANDVHFQAYVLDGIVRWNRERPPGSTLHSFDQKLLLKENSLRSTVLHQSTQPAYHAPAAYTGELFGIDYLYSEIKSSVTLGSNIEIEIEEGLVDDDTLVAPDEESSLDPELDVAVTSFMETTLQVDSHDTQSDIDAENQFVDFNSIEGWDKVATLVALLVEIKGTSISTCDAENIVSSYEQLSPYDKKPISYGRVIRSPRGRFGRTKNAGTRITPVSKKSSFYFRANQGIELPVANLCSKTPLPLKLKHPSQAISPINPVIFEEPIDTTGQANVRRRLEFLPVSSPPLEEVVVDPFTGQQNEDMNVPSTAPPSLSRTTLWRKRKAAVEQAGGSSHGKPVQLRKEYSFEECRFLEVFCVKMPKAAKSSSEWETRILQFVAGKSFEQEQRPSKTTKWGKIVEKIEKCPMRTLQSRGRDVMGRLRVCDCGYHVKPVVPVKNCQDVTATKPTVVDSVSESGYHPVVPVKNGQAITATKPTVADCTSEIAVVPFSLPKRLVPTSNGQNLIPFNQSIHQAADNKCDENILAPLTKPVDTTVAVHVKNPGVQASSCEENNSRQYDYSKRLPIGWKESLEEQDQQWIGQQVFSNKGVLSNNLKQWWDPSGIPGQELKQCPNVHSYFHRRLLLWMPKRMWAFDLKCPVCVKSISLNSKGVYRKVRNVIDLKGRYYLAAEYHQCPTCQGTFISYDDRILNQLPFSLRVRFPVILTRKFASDIGVVNLMRYRTLGNSSTSLWNDVTEMHSDEWMRRAVAYLSDCERHKISRKRLGIPDVTYATLPLFHNPPGCKWFLATYIRDVWSRLPVLKSRITSVYGTLLKIDSTKKITLKLQGKTAGSASWCTNVGNEQGEIVISVLTTSESLTNLKPLANGLVERYSKANQPHPSVLYTDRDCCKVDGDSKYRRLFPQWENLLVRMDSWHFMRRIAKACSNESHPLYGPFMQKVSSAIFEWDLGDVATLRTAKEGELKKAGVSKHSTAAVNKAITKFELARHCRRRTRGEQETIRLIESLFLNAEYLTDFLGTLLLKEDAFEIWQEEQCHVKCLQDPVNVMLYTQTGTISKGGISLPVYRCARGTTSLESFHAHQVNFIPGTSANDVHFQAYLLNGIVRWNSARSSESVDSPRSALRSFDEQLQNKMNELTSSIFGCPSDNQYQIPSSYTGEDFGVEYLYKLSDPSFKIGSNLEEDIDGGFNDEEIAATTALVSTDEGDFDAELDVATTAFLQSNIEDKEGEVPLVTTDFKSIQGWDKVVQLAKALVDVTEPITNLKGEWLVEVYNQLHLFDQKPMTYLRTLKP</sequence>
<dbReference type="PANTHER" id="PTHR24401:SF29">
    <property type="entry name" value="SI:CH211-243P7.3-RELATED"/>
    <property type="match status" value="1"/>
</dbReference>
<dbReference type="Proteomes" id="UP001234178">
    <property type="component" value="Unassembled WGS sequence"/>
</dbReference>
<protein>
    <recommendedName>
        <fullName evidence="1">DUF6729 domain-containing protein</fullName>
    </recommendedName>
</protein>
<feature type="domain" description="DUF6729" evidence="1">
    <location>
        <begin position="144"/>
        <end position="233"/>
    </location>
</feature>
<gene>
    <name evidence="2" type="ORF">OUZ56_017398</name>
</gene>
<name>A0ABR0ASQ4_9CRUS</name>
<evidence type="ECO:0000313" key="2">
    <source>
        <dbReference type="EMBL" id="KAK4028145.1"/>
    </source>
</evidence>
<evidence type="ECO:0000259" key="1">
    <source>
        <dbReference type="Pfam" id="PF20499"/>
    </source>
</evidence>
<dbReference type="InterPro" id="IPR046616">
    <property type="entry name" value="DUF6729"/>
</dbReference>
<accession>A0ABR0ASQ4</accession>
<dbReference type="PANTHER" id="PTHR24401">
    <property type="entry name" value="SI:CH211-243P7.3-RELATED"/>
    <property type="match status" value="1"/>
</dbReference>
<dbReference type="Pfam" id="PF20499">
    <property type="entry name" value="DUF6729"/>
    <property type="match status" value="2"/>
</dbReference>
<dbReference type="EMBL" id="JAOYFB010000038">
    <property type="protein sequence ID" value="KAK4028145.1"/>
    <property type="molecule type" value="Genomic_DNA"/>
</dbReference>
<reference evidence="2 3" key="1">
    <citation type="journal article" date="2023" name="Nucleic Acids Res.">
        <title>The hologenome of Daphnia magna reveals possible DNA methylation and microbiome-mediated evolution of the host genome.</title>
        <authorList>
            <person name="Chaturvedi A."/>
            <person name="Li X."/>
            <person name="Dhandapani V."/>
            <person name="Marshall H."/>
            <person name="Kissane S."/>
            <person name="Cuenca-Cambronero M."/>
            <person name="Asole G."/>
            <person name="Calvet F."/>
            <person name="Ruiz-Romero M."/>
            <person name="Marangio P."/>
            <person name="Guigo R."/>
            <person name="Rago D."/>
            <person name="Mirbahai L."/>
            <person name="Eastwood N."/>
            <person name="Colbourne J.K."/>
            <person name="Zhou J."/>
            <person name="Mallon E."/>
            <person name="Orsini L."/>
        </authorList>
    </citation>
    <scope>NUCLEOTIDE SEQUENCE [LARGE SCALE GENOMIC DNA]</scope>
    <source>
        <strain evidence="2">LRV0_1</strain>
    </source>
</reference>
<feature type="domain" description="DUF6729" evidence="1">
    <location>
        <begin position="1014"/>
        <end position="1241"/>
    </location>
</feature>
<keyword evidence="3" id="KW-1185">Reference proteome</keyword>
<organism evidence="2 3">
    <name type="scientific">Daphnia magna</name>
    <dbReference type="NCBI Taxonomy" id="35525"/>
    <lineage>
        <taxon>Eukaryota</taxon>
        <taxon>Metazoa</taxon>
        <taxon>Ecdysozoa</taxon>
        <taxon>Arthropoda</taxon>
        <taxon>Crustacea</taxon>
        <taxon>Branchiopoda</taxon>
        <taxon>Diplostraca</taxon>
        <taxon>Cladocera</taxon>
        <taxon>Anomopoda</taxon>
        <taxon>Daphniidae</taxon>
        <taxon>Daphnia</taxon>
    </lineage>
</organism>